<evidence type="ECO:0000256" key="2">
    <source>
        <dbReference type="SAM" id="Phobius"/>
    </source>
</evidence>
<dbReference type="EMBL" id="JBJJXI010000034">
    <property type="protein sequence ID" value="KAL3402570.1"/>
    <property type="molecule type" value="Genomic_DNA"/>
</dbReference>
<sequence length="100" mass="11887">MQTCDWPRNVGCPENSAPNKDLDDDPLLESSLSEFPQSVMRILFINFQKDRVSQQQQQQQQKQQQRVRALFCRLLREKRIILLVYTLSLLIIIINSERKR</sequence>
<evidence type="ECO:0000313" key="3">
    <source>
        <dbReference type="EMBL" id="KAL3402570.1"/>
    </source>
</evidence>
<gene>
    <name evidence="3" type="ORF">TKK_004508</name>
</gene>
<dbReference type="Proteomes" id="UP001627154">
    <property type="component" value="Unassembled WGS sequence"/>
</dbReference>
<evidence type="ECO:0000256" key="1">
    <source>
        <dbReference type="SAM" id="MobiDB-lite"/>
    </source>
</evidence>
<proteinExistence type="predicted"/>
<keyword evidence="2" id="KW-1133">Transmembrane helix</keyword>
<feature type="region of interest" description="Disordered" evidence="1">
    <location>
        <begin position="1"/>
        <end position="24"/>
    </location>
</feature>
<keyword evidence="2" id="KW-0812">Transmembrane</keyword>
<comment type="caution">
    <text evidence="3">The sequence shown here is derived from an EMBL/GenBank/DDBJ whole genome shotgun (WGS) entry which is preliminary data.</text>
</comment>
<dbReference type="AlphaFoldDB" id="A0ABD2XBR2"/>
<keyword evidence="2" id="KW-0472">Membrane</keyword>
<name>A0ABD2XBR2_9HYME</name>
<keyword evidence="4" id="KW-1185">Reference proteome</keyword>
<evidence type="ECO:0000313" key="4">
    <source>
        <dbReference type="Proteomes" id="UP001627154"/>
    </source>
</evidence>
<accession>A0ABD2XBR2</accession>
<reference evidence="3 4" key="1">
    <citation type="journal article" date="2024" name="bioRxiv">
        <title>A reference genome for Trichogramma kaykai: A tiny desert-dwelling parasitoid wasp with competing sex-ratio distorters.</title>
        <authorList>
            <person name="Culotta J."/>
            <person name="Lindsey A.R."/>
        </authorList>
    </citation>
    <scope>NUCLEOTIDE SEQUENCE [LARGE SCALE GENOMIC DNA]</scope>
    <source>
        <strain evidence="3 4">KSX58</strain>
    </source>
</reference>
<protein>
    <submittedName>
        <fullName evidence="3">Uncharacterized protein</fullName>
    </submittedName>
</protein>
<organism evidence="3 4">
    <name type="scientific">Trichogramma kaykai</name>
    <dbReference type="NCBI Taxonomy" id="54128"/>
    <lineage>
        <taxon>Eukaryota</taxon>
        <taxon>Metazoa</taxon>
        <taxon>Ecdysozoa</taxon>
        <taxon>Arthropoda</taxon>
        <taxon>Hexapoda</taxon>
        <taxon>Insecta</taxon>
        <taxon>Pterygota</taxon>
        <taxon>Neoptera</taxon>
        <taxon>Endopterygota</taxon>
        <taxon>Hymenoptera</taxon>
        <taxon>Apocrita</taxon>
        <taxon>Proctotrupomorpha</taxon>
        <taxon>Chalcidoidea</taxon>
        <taxon>Trichogrammatidae</taxon>
        <taxon>Trichogramma</taxon>
    </lineage>
</organism>
<feature type="transmembrane region" description="Helical" evidence="2">
    <location>
        <begin position="80"/>
        <end position="96"/>
    </location>
</feature>